<dbReference type="PIRSF" id="PIRSF016661">
    <property type="entry name" value="BioY"/>
    <property type="match status" value="1"/>
</dbReference>
<proteinExistence type="inferred from homology"/>
<comment type="caution">
    <text evidence="4">The sequence shown here is derived from an EMBL/GenBank/DDBJ whole genome shotgun (WGS) entry which is preliminary data.</text>
</comment>
<accession>A0A917NW56</accession>
<feature type="transmembrane region" description="Helical" evidence="3">
    <location>
        <begin position="15"/>
        <end position="36"/>
    </location>
</feature>
<dbReference type="GO" id="GO:0015225">
    <property type="term" value="F:biotin transmembrane transporter activity"/>
    <property type="evidence" value="ECO:0007669"/>
    <property type="project" value="UniProtKB-UniRule"/>
</dbReference>
<keyword evidence="2" id="KW-0813">Transport</keyword>
<comment type="similarity">
    <text evidence="1 2">Belongs to the BioY family.</text>
</comment>
<keyword evidence="2" id="KW-1003">Cell membrane</keyword>
<reference evidence="4" key="1">
    <citation type="journal article" date="2014" name="Int. J. Syst. Evol. Microbiol.">
        <title>Complete genome sequence of Corynebacterium casei LMG S-19264T (=DSM 44701T), isolated from a smear-ripened cheese.</title>
        <authorList>
            <consortium name="US DOE Joint Genome Institute (JGI-PGF)"/>
            <person name="Walter F."/>
            <person name="Albersmeier A."/>
            <person name="Kalinowski J."/>
            <person name="Ruckert C."/>
        </authorList>
    </citation>
    <scope>NUCLEOTIDE SEQUENCE</scope>
    <source>
        <strain evidence="4">CGMCC 1.3617</strain>
    </source>
</reference>
<evidence type="ECO:0000256" key="2">
    <source>
        <dbReference type="PIRNR" id="PIRNR016661"/>
    </source>
</evidence>
<dbReference type="PANTHER" id="PTHR34295">
    <property type="entry name" value="BIOTIN TRANSPORTER BIOY"/>
    <property type="match status" value="1"/>
</dbReference>
<gene>
    <name evidence="4" type="primary">bioY</name>
    <name evidence="4" type="ORF">GCM10011320_42850</name>
</gene>
<dbReference type="RefSeq" id="WP_188970574.1">
    <property type="nucleotide sequence ID" value="NZ_BMKW01000011.1"/>
</dbReference>
<dbReference type="Proteomes" id="UP000661507">
    <property type="component" value="Unassembled WGS sequence"/>
</dbReference>
<dbReference type="Pfam" id="PF02632">
    <property type="entry name" value="BioY"/>
    <property type="match status" value="1"/>
</dbReference>
<evidence type="ECO:0000313" key="4">
    <source>
        <dbReference type="EMBL" id="GGJ30849.1"/>
    </source>
</evidence>
<evidence type="ECO:0000256" key="3">
    <source>
        <dbReference type="SAM" id="Phobius"/>
    </source>
</evidence>
<organism evidence="4 5">
    <name type="scientific">Neoroseomonas lacus</name>
    <dbReference type="NCBI Taxonomy" id="287609"/>
    <lineage>
        <taxon>Bacteria</taxon>
        <taxon>Pseudomonadati</taxon>
        <taxon>Pseudomonadota</taxon>
        <taxon>Alphaproteobacteria</taxon>
        <taxon>Acetobacterales</taxon>
        <taxon>Acetobacteraceae</taxon>
        <taxon>Neoroseomonas</taxon>
    </lineage>
</organism>
<keyword evidence="3" id="KW-0812">Transmembrane</keyword>
<evidence type="ECO:0000313" key="5">
    <source>
        <dbReference type="Proteomes" id="UP000661507"/>
    </source>
</evidence>
<dbReference type="PANTHER" id="PTHR34295:SF1">
    <property type="entry name" value="BIOTIN TRANSPORTER BIOY"/>
    <property type="match status" value="1"/>
</dbReference>
<dbReference type="GO" id="GO:0005886">
    <property type="term" value="C:plasma membrane"/>
    <property type="evidence" value="ECO:0007669"/>
    <property type="project" value="UniProtKB-SubCell"/>
</dbReference>
<reference evidence="4" key="2">
    <citation type="submission" date="2020-09" db="EMBL/GenBank/DDBJ databases">
        <authorList>
            <person name="Sun Q."/>
            <person name="Zhou Y."/>
        </authorList>
    </citation>
    <scope>NUCLEOTIDE SEQUENCE</scope>
    <source>
        <strain evidence="4">CGMCC 1.3617</strain>
    </source>
</reference>
<feature type="transmembrane region" description="Helical" evidence="3">
    <location>
        <begin position="48"/>
        <end position="71"/>
    </location>
</feature>
<dbReference type="Gene3D" id="1.10.1760.20">
    <property type="match status" value="1"/>
</dbReference>
<keyword evidence="5" id="KW-1185">Reference proteome</keyword>
<feature type="transmembrane region" description="Helical" evidence="3">
    <location>
        <begin position="83"/>
        <end position="108"/>
    </location>
</feature>
<feature type="transmembrane region" description="Helical" evidence="3">
    <location>
        <begin position="120"/>
        <end position="141"/>
    </location>
</feature>
<comment type="subcellular location">
    <subcellularLocation>
        <location evidence="2">Cell membrane</location>
        <topology evidence="2">Multi-pass membrane protein</topology>
    </subcellularLocation>
</comment>
<feature type="transmembrane region" description="Helical" evidence="3">
    <location>
        <begin position="147"/>
        <end position="169"/>
    </location>
</feature>
<dbReference type="InterPro" id="IPR003784">
    <property type="entry name" value="BioY"/>
</dbReference>
<dbReference type="EMBL" id="BMKW01000011">
    <property type="protein sequence ID" value="GGJ30849.1"/>
    <property type="molecule type" value="Genomic_DNA"/>
</dbReference>
<dbReference type="AlphaFoldDB" id="A0A917NW56"/>
<keyword evidence="3" id="KW-1133">Transmembrane helix</keyword>
<keyword evidence="2 3" id="KW-0472">Membrane</keyword>
<name>A0A917NW56_9PROT</name>
<evidence type="ECO:0000256" key="1">
    <source>
        <dbReference type="ARBA" id="ARBA00010692"/>
    </source>
</evidence>
<protein>
    <recommendedName>
        <fullName evidence="2">Biotin transporter</fullName>
    </recommendedName>
</protein>
<sequence>MTTVSLAPQGARAAVRFWGLALLGSAALAASAQVAVPMWPVPATMQTLVVLLLGAFGGARFGVVAVALYLAEGAAGLPVFAHGTGGLAVLAGPTAGYLLGFLAAAWVAGHAGRGWLRAGVVLTVAHLVVFIPGVAWLAGFVGVERAIAAGFGAFVPGLVVKTALTLVLLRAARRV</sequence>